<evidence type="ECO:0000259" key="10">
    <source>
        <dbReference type="Pfam" id="PF01035"/>
    </source>
</evidence>
<dbReference type="AlphaFoldDB" id="A0A916S6G8"/>
<evidence type="ECO:0000256" key="4">
    <source>
        <dbReference type="ARBA" id="ARBA00022603"/>
    </source>
</evidence>
<dbReference type="SUPFAM" id="SSF46767">
    <property type="entry name" value="Methylated DNA-protein cysteine methyltransferase, C-terminal domain"/>
    <property type="match status" value="1"/>
</dbReference>
<dbReference type="InterPro" id="IPR036388">
    <property type="entry name" value="WH-like_DNA-bd_sf"/>
</dbReference>
<dbReference type="GO" id="GO:0003908">
    <property type="term" value="F:methylated-DNA-[protein]-cysteine S-methyltransferase activity"/>
    <property type="evidence" value="ECO:0007669"/>
    <property type="project" value="UniProtKB-UniRule"/>
</dbReference>
<evidence type="ECO:0000259" key="11">
    <source>
        <dbReference type="Pfam" id="PF02870"/>
    </source>
</evidence>
<evidence type="ECO:0000256" key="1">
    <source>
        <dbReference type="ARBA" id="ARBA00001286"/>
    </source>
</evidence>
<comment type="similarity">
    <text evidence="2 9">Belongs to the MGMT family.</text>
</comment>
<dbReference type="Pfam" id="PF01035">
    <property type="entry name" value="DNA_binding_1"/>
    <property type="match status" value="1"/>
</dbReference>
<dbReference type="Proteomes" id="UP000613512">
    <property type="component" value="Unassembled WGS sequence"/>
</dbReference>
<evidence type="ECO:0000256" key="6">
    <source>
        <dbReference type="ARBA" id="ARBA00022763"/>
    </source>
</evidence>
<evidence type="ECO:0000256" key="2">
    <source>
        <dbReference type="ARBA" id="ARBA00008711"/>
    </source>
</evidence>
<keyword evidence="6 9" id="KW-0227">DNA damage</keyword>
<feature type="active site" description="Nucleophile; methyl group acceptor" evidence="9">
    <location>
        <position position="139"/>
    </location>
</feature>
<comment type="catalytic activity">
    <reaction evidence="1 9">
        <text>a 4-O-methyl-thymidine in DNA + L-cysteinyl-[protein] = a thymidine in DNA + S-methyl-L-cysteinyl-[protein]</text>
        <dbReference type="Rhea" id="RHEA:53428"/>
        <dbReference type="Rhea" id="RHEA-COMP:10131"/>
        <dbReference type="Rhea" id="RHEA-COMP:10132"/>
        <dbReference type="Rhea" id="RHEA-COMP:13555"/>
        <dbReference type="Rhea" id="RHEA-COMP:13556"/>
        <dbReference type="ChEBI" id="CHEBI:29950"/>
        <dbReference type="ChEBI" id="CHEBI:82612"/>
        <dbReference type="ChEBI" id="CHEBI:137386"/>
        <dbReference type="ChEBI" id="CHEBI:137387"/>
        <dbReference type="EC" id="2.1.1.63"/>
    </reaction>
</comment>
<comment type="catalytic activity">
    <reaction evidence="8 9">
        <text>a 6-O-methyl-2'-deoxyguanosine in DNA + L-cysteinyl-[protein] = S-methyl-L-cysteinyl-[protein] + a 2'-deoxyguanosine in DNA</text>
        <dbReference type="Rhea" id="RHEA:24000"/>
        <dbReference type="Rhea" id="RHEA-COMP:10131"/>
        <dbReference type="Rhea" id="RHEA-COMP:10132"/>
        <dbReference type="Rhea" id="RHEA-COMP:11367"/>
        <dbReference type="Rhea" id="RHEA-COMP:11368"/>
        <dbReference type="ChEBI" id="CHEBI:29950"/>
        <dbReference type="ChEBI" id="CHEBI:82612"/>
        <dbReference type="ChEBI" id="CHEBI:85445"/>
        <dbReference type="ChEBI" id="CHEBI:85448"/>
        <dbReference type="EC" id="2.1.1.63"/>
    </reaction>
</comment>
<dbReference type="SUPFAM" id="SSF53155">
    <property type="entry name" value="Methylated DNA-protein cysteine methyltransferase domain"/>
    <property type="match status" value="1"/>
</dbReference>
<dbReference type="PANTHER" id="PTHR10815:SF13">
    <property type="entry name" value="METHYLATED-DNA--PROTEIN-CYSTEINE METHYLTRANSFERASE"/>
    <property type="match status" value="1"/>
</dbReference>
<dbReference type="EC" id="2.1.1.63" evidence="9"/>
<dbReference type="PROSITE" id="PS00374">
    <property type="entry name" value="MGMT"/>
    <property type="match status" value="1"/>
</dbReference>
<reference evidence="12" key="2">
    <citation type="submission" date="2020-09" db="EMBL/GenBank/DDBJ databases">
        <authorList>
            <person name="Sun Q."/>
            <person name="Zhou Y."/>
        </authorList>
    </citation>
    <scope>NUCLEOTIDE SEQUENCE</scope>
    <source>
        <strain evidence="12">CGMCC 1.12408</strain>
    </source>
</reference>
<comment type="subcellular location">
    <subcellularLocation>
        <location evidence="9">Cytoplasm</location>
    </subcellularLocation>
</comment>
<dbReference type="EMBL" id="BMEY01000018">
    <property type="protein sequence ID" value="GGA85686.1"/>
    <property type="molecule type" value="Genomic_DNA"/>
</dbReference>
<evidence type="ECO:0000313" key="12">
    <source>
        <dbReference type="EMBL" id="GGA85686.1"/>
    </source>
</evidence>
<dbReference type="RefSeq" id="WP_188385574.1">
    <property type="nucleotide sequence ID" value="NZ_BMEY01000018.1"/>
</dbReference>
<dbReference type="GO" id="GO:0032259">
    <property type="term" value="P:methylation"/>
    <property type="evidence" value="ECO:0007669"/>
    <property type="project" value="UniProtKB-KW"/>
</dbReference>
<dbReference type="GO" id="GO:0005737">
    <property type="term" value="C:cytoplasm"/>
    <property type="evidence" value="ECO:0007669"/>
    <property type="project" value="UniProtKB-SubCell"/>
</dbReference>
<dbReference type="PANTHER" id="PTHR10815">
    <property type="entry name" value="METHYLATED-DNA--PROTEIN-CYSTEINE METHYLTRANSFERASE"/>
    <property type="match status" value="1"/>
</dbReference>
<dbReference type="CDD" id="cd06445">
    <property type="entry name" value="ATase"/>
    <property type="match status" value="1"/>
</dbReference>
<dbReference type="InterPro" id="IPR014048">
    <property type="entry name" value="MethylDNA_cys_MeTrfase_DNA-bd"/>
</dbReference>
<feature type="domain" description="Methylguanine DNA methyltransferase ribonuclease-like" evidence="11">
    <location>
        <begin position="3"/>
        <end position="82"/>
    </location>
</feature>
<dbReference type="Gene3D" id="3.30.160.70">
    <property type="entry name" value="Methylated DNA-protein cysteine methyltransferase domain"/>
    <property type="match status" value="1"/>
</dbReference>
<evidence type="ECO:0000256" key="3">
    <source>
        <dbReference type="ARBA" id="ARBA00022490"/>
    </source>
</evidence>
<keyword evidence="5 9" id="KW-0808">Transferase</keyword>
<dbReference type="NCBIfam" id="TIGR00589">
    <property type="entry name" value="ogt"/>
    <property type="match status" value="1"/>
</dbReference>
<gene>
    <name evidence="12" type="primary">ogt</name>
    <name evidence="12" type="ORF">GCM10008025_30850</name>
</gene>
<evidence type="ECO:0000313" key="13">
    <source>
        <dbReference type="Proteomes" id="UP000613512"/>
    </source>
</evidence>
<dbReference type="InterPro" id="IPR036631">
    <property type="entry name" value="MGMT_N_sf"/>
</dbReference>
<dbReference type="Gene3D" id="1.10.10.10">
    <property type="entry name" value="Winged helix-like DNA-binding domain superfamily/Winged helix DNA-binding domain"/>
    <property type="match status" value="1"/>
</dbReference>
<evidence type="ECO:0000256" key="8">
    <source>
        <dbReference type="ARBA" id="ARBA00049348"/>
    </source>
</evidence>
<keyword evidence="7 9" id="KW-0234">DNA repair</keyword>
<accession>A0A916S6G8</accession>
<dbReference type="InterPro" id="IPR036217">
    <property type="entry name" value="MethylDNA_cys_MeTrfase_DNAb"/>
</dbReference>
<dbReference type="HAMAP" id="MF_00772">
    <property type="entry name" value="OGT"/>
    <property type="match status" value="1"/>
</dbReference>
<keyword evidence="4 9" id="KW-0489">Methyltransferase</keyword>
<dbReference type="FunFam" id="1.10.10.10:FF:000214">
    <property type="entry name" value="Methylated-DNA--protein-cysteine methyltransferase"/>
    <property type="match status" value="1"/>
</dbReference>
<comment type="caution">
    <text evidence="12">The sequence shown here is derived from an EMBL/GenBank/DDBJ whole genome shotgun (WGS) entry which is preliminary data.</text>
</comment>
<dbReference type="GO" id="GO:0006307">
    <property type="term" value="P:DNA alkylation repair"/>
    <property type="evidence" value="ECO:0007669"/>
    <property type="project" value="UniProtKB-UniRule"/>
</dbReference>
<protein>
    <recommendedName>
        <fullName evidence="9">Methylated-DNA--protein-cysteine methyltransferase</fullName>
        <ecNumber evidence="9">2.1.1.63</ecNumber>
    </recommendedName>
    <alternativeName>
        <fullName evidence="9">6-O-methylguanine-DNA methyltransferase</fullName>
        <shortName evidence="9">MGMT</shortName>
    </alternativeName>
    <alternativeName>
        <fullName evidence="9">O-6-methylguanine-DNA-alkyltransferase</fullName>
    </alternativeName>
</protein>
<dbReference type="Pfam" id="PF02870">
    <property type="entry name" value="Methyltransf_1N"/>
    <property type="match status" value="1"/>
</dbReference>
<evidence type="ECO:0000256" key="5">
    <source>
        <dbReference type="ARBA" id="ARBA00022679"/>
    </source>
</evidence>
<evidence type="ECO:0000256" key="7">
    <source>
        <dbReference type="ARBA" id="ARBA00023204"/>
    </source>
</evidence>
<sequence length="170" mass="19427">MIIYYEDIKTKIGPLLVLVKDSQVVRIDYGTFADNIEKIEKWLKKYLGDVQFIQSPEKVSHVKEQLNEYFNKQRSTFNLDFKPFGTDFQKQVWQSLVNELPYGRTKTYKDIALAIGKPAAVRAVGGAINKNPLSIVIPCHRVIGMNGSLTGYNGGLDRKEYLLKHEEFLA</sequence>
<comment type="function">
    <text evidence="9">Involved in the cellular defense against the biological effects of O6-methylguanine (O6-MeG) and O4-methylthymine (O4-MeT) in DNA. Repairs the methylated nucleobase in DNA by stoichiometrically transferring the methyl group to a cysteine residue in the enzyme. This is a suicide reaction: the enzyme is irreversibly inactivated.</text>
</comment>
<feature type="domain" description="Methylated-DNA-[protein]-cysteine S-methyltransferase DNA binding" evidence="10">
    <location>
        <begin position="87"/>
        <end position="167"/>
    </location>
</feature>
<proteinExistence type="inferred from homology"/>
<dbReference type="InterPro" id="IPR008332">
    <property type="entry name" value="MethylG_MeTrfase_N"/>
</dbReference>
<dbReference type="InterPro" id="IPR023546">
    <property type="entry name" value="MGMT"/>
</dbReference>
<keyword evidence="3 9" id="KW-0963">Cytoplasm</keyword>
<reference evidence="12" key="1">
    <citation type="journal article" date="2014" name="Int. J. Syst. Evol. Microbiol.">
        <title>Complete genome sequence of Corynebacterium casei LMG S-19264T (=DSM 44701T), isolated from a smear-ripened cheese.</title>
        <authorList>
            <consortium name="US DOE Joint Genome Institute (JGI-PGF)"/>
            <person name="Walter F."/>
            <person name="Albersmeier A."/>
            <person name="Kalinowski J."/>
            <person name="Ruckert C."/>
        </authorList>
    </citation>
    <scope>NUCLEOTIDE SEQUENCE</scope>
    <source>
        <strain evidence="12">CGMCC 1.12408</strain>
    </source>
</reference>
<name>A0A916S6G8_9BACI</name>
<comment type="miscellaneous">
    <text evidence="9">This enzyme catalyzes only one turnover and therefore is not strictly catalytic. According to one definition, an enzyme is a biocatalyst that acts repeatedly and over many reaction cycles.</text>
</comment>
<dbReference type="InterPro" id="IPR001497">
    <property type="entry name" value="MethylDNA_cys_MeTrfase_AS"/>
</dbReference>
<evidence type="ECO:0000256" key="9">
    <source>
        <dbReference type="HAMAP-Rule" id="MF_00772"/>
    </source>
</evidence>
<keyword evidence="13" id="KW-1185">Reference proteome</keyword>
<organism evidence="12 13">
    <name type="scientific">Ornithinibacillus halotolerans</name>
    <dbReference type="NCBI Taxonomy" id="1274357"/>
    <lineage>
        <taxon>Bacteria</taxon>
        <taxon>Bacillati</taxon>
        <taxon>Bacillota</taxon>
        <taxon>Bacilli</taxon>
        <taxon>Bacillales</taxon>
        <taxon>Bacillaceae</taxon>
        <taxon>Ornithinibacillus</taxon>
    </lineage>
</organism>